<protein>
    <submittedName>
        <fullName evidence="1">Acyl-coenzyme A:6-aminopenicillanic acid acyl-transferase-domain-containing protein</fullName>
    </submittedName>
</protein>
<gene>
    <name evidence="1" type="ORF">V1517DRAFT_375484</name>
</gene>
<keyword evidence="2" id="KW-1185">Reference proteome</keyword>
<proteinExistence type="predicted"/>
<reference evidence="2" key="1">
    <citation type="journal article" date="2024" name="Front. Bioeng. Biotechnol.">
        <title>Genome-scale model development and genomic sequencing of the oleaginous clade Lipomyces.</title>
        <authorList>
            <person name="Czajka J.J."/>
            <person name="Han Y."/>
            <person name="Kim J."/>
            <person name="Mondo S.J."/>
            <person name="Hofstad B.A."/>
            <person name="Robles A."/>
            <person name="Haridas S."/>
            <person name="Riley R."/>
            <person name="LaButti K."/>
            <person name="Pangilinan J."/>
            <person name="Andreopoulos W."/>
            <person name="Lipzen A."/>
            <person name="Yan J."/>
            <person name="Wang M."/>
            <person name="Ng V."/>
            <person name="Grigoriev I.V."/>
            <person name="Spatafora J.W."/>
            <person name="Magnuson J.K."/>
            <person name="Baker S.E."/>
            <person name="Pomraning K.R."/>
        </authorList>
    </citation>
    <scope>NUCLEOTIDE SEQUENCE [LARGE SCALE GENOMIC DNA]</scope>
    <source>
        <strain evidence="2">CBS 10300</strain>
    </source>
</reference>
<dbReference type="Proteomes" id="UP001489719">
    <property type="component" value="Unassembled WGS sequence"/>
</dbReference>
<comment type="caution">
    <text evidence="1">The sequence shown here is derived from an EMBL/GenBank/DDBJ whole genome shotgun (WGS) entry which is preliminary data.</text>
</comment>
<organism evidence="1 2">
    <name type="scientific">Lipomyces orientalis</name>
    <dbReference type="NCBI Taxonomy" id="1233043"/>
    <lineage>
        <taxon>Eukaryota</taxon>
        <taxon>Fungi</taxon>
        <taxon>Dikarya</taxon>
        <taxon>Ascomycota</taxon>
        <taxon>Saccharomycotina</taxon>
        <taxon>Lipomycetes</taxon>
        <taxon>Lipomycetales</taxon>
        <taxon>Lipomycetaceae</taxon>
        <taxon>Lipomyces</taxon>
    </lineage>
</organism>
<evidence type="ECO:0000313" key="1">
    <source>
        <dbReference type="EMBL" id="KAK9320621.1"/>
    </source>
</evidence>
<evidence type="ECO:0000313" key="2">
    <source>
        <dbReference type="Proteomes" id="UP001489719"/>
    </source>
</evidence>
<accession>A0ACC3TIA8</accession>
<dbReference type="EMBL" id="MU970122">
    <property type="protein sequence ID" value="KAK9320621.1"/>
    <property type="molecule type" value="Genomic_DNA"/>
</dbReference>
<name>A0ACC3TIA8_9ASCO</name>
<sequence>MVNTLHLSGTSYDIGFKHGTLARSQIHSCLVNYATYFANAGMSPGDVEDLAAAFSSTIQKVAPHLHDELRGIADGAKVPLFDIVALNARSEIALAAKPASARLDEDEDEDETEDVPIPPDGCTTFAETTPGGAQWLAQNWDWQTSQLANLVLLEIETPAESPARGIRLKTMTEAGLLAKVGFNSEKVGVCLNALRATDLDTHKLPLHVLLRLVLESESVAGARRRIMDEFGGGAACFGHFGVADGIDDGHAESWEIGPYGIGVIERDQNGRLYHTNHALKEGLQIREVIWLEDTKERLVRLKELVEASDKKNHVSRLTDTQQKDRIFAFLKDEDNYPNSICRANDPSQRGLLGEMQTVFSIVMDLKDAKAWVKVGRPKQMLEEFELEF</sequence>